<dbReference type="PANTHER" id="PTHR23501">
    <property type="entry name" value="MAJOR FACILITATOR SUPERFAMILY"/>
    <property type="match status" value="1"/>
</dbReference>
<dbReference type="PANTHER" id="PTHR23501:SF55">
    <property type="entry name" value="SIDEROPHORE IRON TRANSPORTER, PUTATIVE (AFU_ORTHOLOGUE AFUA_3G03440)-RELATED"/>
    <property type="match status" value="1"/>
</dbReference>
<dbReference type="InterPro" id="IPR035907">
    <property type="entry name" value="Hppk_sf"/>
</dbReference>
<feature type="transmembrane region" description="Helical" evidence="17">
    <location>
        <begin position="211"/>
        <end position="231"/>
    </location>
</feature>
<gene>
    <name evidence="19" type="ORF">D6C83_06186</name>
</gene>
<dbReference type="AlphaFoldDB" id="A0A4T0CBV9"/>
<dbReference type="NCBIfam" id="TIGR01498">
    <property type="entry name" value="folK"/>
    <property type="match status" value="1"/>
</dbReference>
<evidence type="ECO:0000256" key="6">
    <source>
        <dbReference type="ARBA" id="ARBA00022729"/>
    </source>
</evidence>
<dbReference type="GO" id="GO:0005978">
    <property type="term" value="P:glycogen biosynthetic process"/>
    <property type="evidence" value="ECO:0007669"/>
    <property type="project" value="UniProtKB-UniPathway"/>
</dbReference>
<dbReference type="GO" id="GO:0046656">
    <property type="term" value="P:folic acid biosynthetic process"/>
    <property type="evidence" value="ECO:0007669"/>
    <property type="project" value="UniProtKB-KW"/>
</dbReference>
<reference evidence="19 20" key="1">
    <citation type="submission" date="2018-10" db="EMBL/GenBank/DDBJ databases">
        <title>Fifty Aureobasidium pullulans genomes reveal a recombining polyextremotolerant generalist.</title>
        <authorList>
            <person name="Gostincar C."/>
            <person name="Turk M."/>
            <person name="Zajc J."/>
            <person name="Gunde-Cimerman N."/>
        </authorList>
    </citation>
    <scope>NUCLEOTIDE SEQUENCE [LARGE SCALE GENOMIC DNA]</scope>
    <source>
        <strain evidence="19 20">EXF-3380</strain>
    </source>
</reference>
<dbReference type="InterPro" id="IPR011701">
    <property type="entry name" value="MFS"/>
</dbReference>
<evidence type="ECO:0000256" key="5">
    <source>
        <dbReference type="ARBA" id="ARBA00022692"/>
    </source>
</evidence>
<dbReference type="Gene3D" id="3.30.70.560">
    <property type="entry name" value="7,8-Dihydro-6-hydroxymethylpterin-pyrophosphokinase HPPK"/>
    <property type="match status" value="1"/>
</dbReference>
<evidence type="ECO:0000256" key="15">
    <source>
        <dbReference type="ARBA" id="ARBA00023326"/>
    </source>
</evidence>
<dbReference type="GO" id="GO:0016301">
    <property type="term" value="F:kinase activity"/>
    <property type="evidence" value="ECO:0007669"/>
    <property type="project" value="UniProtKB-KW"/>
</dbReference>
<keyword evidence="8" id="KW-0418">Kinase</keyword>
<evidence type="ECO:0000256" key="9">
    <source>
        <dbReference type="ARBA" id="ARBA00022840"/>
    </source>
</evidence>
<keyword evidence="11 17" id="KW-1133">Transmembrane helix</keyword>
<evidence type="ECO:0000256" key="11">
    <source>
        <dbReference type="ARBA" id="ARBA00022989"/>
    </source>
</evidence>
<dbReference type="InterPro" id="IPR017853">
    <property type="entry name" value="GH"/>
</dbReference>
<feature type="transmembrane region" description="Helical" evidence="17">
    <location>
        <begin position="87"/>
        <end position="103"/>
    </location>
</feature>
<dbReference type="Pfam" id="PF03442">
    <property type="entry name" value="CBM_X2"/>
    <property type="match status" value="1"/>
</dbReference>
<accession>A0A4T0CBV9</accession>
<dbReference type="InterPro" id="IPR036259">
    <property type="entry name" value="MFS_trans_sf"/>
</dbReference>
<evidence type="ECO:0000256" key="17">
    <source>
        <dbReference type="SAM" id="Phobius"/>
    </source>
</evidence>
<dbReference type="InterPro" id="IPR005102">
    <property type="entry name" value="Carbo-bd_X2"/>
</dbReference>
<comment type="subcellular location">
    <subcellularLocation>
        <location evidence="1">Membrane</location>
        <topology evidence="1">Multi-pass membrane protein</topology>
    </subcellularLocation>
</comment>
<keyword evidence="6" id="KW-0732">Signal</keyword>
<dbReference type="GO" id="GO:0030245">
    <property type="term" value="P:cellulose catabolic process"/>
    <property type="evidence" value="ECO:0007669"/>
    <property type="project" value="UniProtKB-KW"/>
</dbReference>
<keyword evidence="13 17" id="KW-0472">Membrane</keyword>
<dbReference type="Gene3D" id="2.60.40.10">
    <property type="entry name" value="Immunoglobulins"/>
    <property type="match status" value="1"/>
</dbReference>
<feature type="transmembrane region" description="Helical" evidence="17">
    <location>
        <begin position="123"/>
        <end position="140"/>
    </location>
</feature>
<dbReference type="GO" id="GO:0005524">
    <property type="term" value="F:ATP binding"/>
    <property type="evidence" value="ECO:0007669"/>
    <property type="project" value="UniProtKB-KW"/>
</dbReference>
<feature type="transmembrane region" description="Helical" evidence="17">
    <location>
        <begin position="243"/>
        <end position="264"/>
    </location>
</feature>
<dbReference type="EC" id="2.7.6.3" evidence="3"/>
<feature type="region of interest" description="Disordered" evidence="16">
    <location>
        <begin position="1"/>
        <end position="69"/>
    </location>
</feature>
<dbReference type="GO" id="GO:0046654">
    <property type="term" value="P:tetrahydrofolate biosynthetic process"/>
    <property type="evidence" value="ECO:0007669"/>
    <property type="project" value="UniProtKB-UniPathway"/>
</dbReference>
<evidence type="ECO:0000256" key="3">
    <source>
        <dbReference type="ARBA" id="ARBA00013253"/>
    </source>
</evidence>
<dbReference type="UniPathway" id="UPA00164"/>
<dbReference type="GO" id="GO:0003848">
    <property type="term" value="F:2-amino-4-hydroxy-6-hydroxymethyldihydropteridine diphosphokinase activity"/>
    <property type="evidence" value="ECO:0007669"/>
    <property type="project" value="UniProtKB-EC"/>
</dbReference>
<keyword evidence="7" id="KW-0547">Nucleotide-binding</keyword>
<dbReference type="SUPFAM" id="SSF51445">
    <property type="entry name" value="(Trans)glycosidases"/>
    <property type="match status" value="1"/>
</dbReference>
<dbReference type="GO" id="GO:0005886">
    <property type="term" value="C:plasma membrane"/>
    <property type="evidence" value="ECO:0007669"/>
    <property type="project" value="TreeGrafter"/>
</dbReference>
<dbReference type="SMR" id="A0A4T0CBV9"/>
<dbReference type="PROSITE" id="PS00794">
    <property type="entry name" value="HPPK"/>
    <property type="match status" value="1"/>
</dbReference>
<dbReference type="UniPathway" id="UPA00077">
    <property type="reaction ID" value="UER00155"/>
</dbReference>
<comment type="pathway">
    <text evidence="2">Cofactor biosynthesis; tetrahydrofolate biosynthesis; 2-amino-4-hydroxy-6-hydroxymethyl-7,8-dihydropteridine diphosphate from 7,8-dihydroneopterin triphosphate: step 4/4.</text>
</comment>
<evidence type="ECO:0000256" key="14">
    <source>
        <dbReference type="ARBA" id="ARBA00023277"/>
    </source>
</evidence>
<evidence type="ECO:0000256" key="2">
    <source>
        <dbReference type="ARBA" id="ARBA00005051"/>
    </source>
</evidence>
<evidence type="ECO:0000256" key="4">
    <source>
        <dbReference type="ARBA" id="ARBA00022679"/>
    </source>
</evidence>
<evidence type="ECO:0000313" key="19">
    <source>
        <dbReference type="EMBL" id="TIA42362.1"/>
    </source>
</evidence>
<evidence type="ECO:0000256" key="8">
    <source>
        <dbReference type="ARBA" id="ARBA00022777"/>
    </source>
</evidence>
<feature type="transmembrane region" description="Helical" evidence="17">
    <location>
        <begin position="182"/>
        <end position="199"/>
    </location>
</feature>
<proteinExistence type="predicted"/>
<keyword evidence="4" id="KW-0808">Transferase</keyword>
<evidence type="ECO:0000256" key="16">
    <source>
        <dbReference type="SAM" id="MobiDB-lite"/>
    </source>
</evidence>
<dbReference type="CDD" id="cd00483">
    <property type="entry name" value="HPPK"/>
    <property type="match status" value="1"/>
</dbReference>
<keyword evidence="15" id="KW-0624">Polysaccharide degradation</keyword>
<evidence type="ECO:0000256" key="1">
    <source>
        <dbReference type="ARBA" id="ARBA00004141"/>
    </source>
</evidence>
<dbReference type="SUPFAM" id="SSF81296">
    <property type="entry name" value="E set domains"/>
    <property type="match status" value="1"/>
</dbReference>
<dbReference type="GO" id="GO:0022857">
    <property type="term" value="F:transmembrane transporter activity"/>
    <property type="evidence" value="ECO:0007669"/>
    <property type="project" value="InterPro"/>
</dbReference>
<keyword evidence="10" id="KW-0289">Folate biosynthesis</keyword>
<feature type="compositionally biased region" description="Polar residues" evidence="16">
    <location>
        <begin position="10"/>
        <end position="27"/>
    </location>
</feature>
<keyword evidence="14" id="KW-0119">Carbohydrate metabolism</keyword>
<dbReference type="Pfam" id="PF01288">
    <property type="entry name" value="HPPK"/>
    <property type="match status" value="1"/>
</dbReference>
<feature type="domain" description="7,8-dihydro-6-hydroxymethylpterin-pyrophosphokinase" evidence="18">
    <location>
        <begin position="448"/>
        <end position="459"/>
    </location>
</feature>
<comment type="caution">
    <text evidence="19">The sequence shown here is derived from an EMBL/GenBank/DDBJ whole genome shotgun (WGS) entry which is preliminary data.</text>
</comment>
<dbReference type="InterPro" id="IPR013783">
    <property type="entry name" value="Ig-like_fold"/>
</dbReference>
<dbReference type="FunFam" id="1.20.1250.20:FF:000381">
    <property type="entry name" value="Siderophore iron transporter mirB"/>
    <property type="match status" value="1"/>
</dbReference>
<keyword evidence="9" id="KW-0067">ATP-binding</keyword>
<dbReference type="Proteomes" id="UP000304947">
    <property type="component" value="Unassembled WGS sequence"/>
</dbReference>
<sequence>MPSALRRKFFSSNDPQEGSSSSASDVGTTEMHLQDPERYGAQGDSKHPQNEVIDQDQSSEDVPNEAAQDGVTQAEAITLSWNKTSMIATYALMWSIYCVNAFQSNITGNLSAYITSGFEAHSLLPVISIISSIMGAATYMPLAKVLNLWDRTVGLIIMLVFFLLGLILAATCNDIGTYCASQVFYAIGSAGLIFCVDVVTIDTSTLRSRGLAYALTSSPFIITAYAGPAAAEQFYDTNWRWGYGTFCIVLPAVVLPFFGLLHYFKSKAKRNGLLKDKPKSGRTFKENVWYYIIEFDVLGVFLGSSLSRTHHHRSRTAVPIQHSPTLRRMHGLTSQQDKTNISIMPLFRRDMSTDSSQVRRCAYIALGSNVGDRLDMIEKACLALDQDQNIKVTRTSSLYETEPMYVEDQARFLNGACEGQVETTLEPMTLLDRLQAIENELGRVKLIDKGPRSIDLDILLYENQYHPRGYPFHWQNAGPTHTIWGSEADKAALEADIANIRNNFTDVPLIIGEWAASPVATETAARWRYFDFFVRTAAKYNTTTVLWDNGADFLDRANHVWRDQTAIDIYMSAVAGEANALPDSTTDPSAATQFTSADLFVRVGQSVSSQTLPYILPSNISPISISGADGTALTKGSDYSVSGDDITFSASFLRTYFTSSISPGSVTNLTLDFSSGADLTLNLVLWDTPVLSSTSSSAAAANGSSISIPIQWKGINKPATVKAVTANGTYLVDDFTSYYGPLQNARTTYNSQWNWDTDNVIITAAAVSAVQALGQDVIFTFEFYPRVPGDSVNYTLTV</sequence>
<feature type="compositionally biased region" description="Basic and acidic residues" evidence="16">
    <location>
        <begin position="32"/>
        <end position="49"/>
    </location>
</feature>
<feature type="compositionally biased region" description="Acidic residues" evidence="16">
    <location>
        <begin position="53"/>
        <end position="63"/>
    </location>
</feature>
<keyword evidence="5 17" id="KW-0812">Transmembrane</keyword>
<feature type="transmembrane region" description="Helical" evidence="17">
    <location>
        <begin position="152"/>
        <end position="170"/>
    </location>
</feature>
<evidence type="ECO:0000313" key="20">
    <source>
        <dbReference type="Proteomes" id="UP000304947"/>
    </source>
</evidence>
<dbReference type="InterPro" id="IPR000550">
    <property type="entry name" value="Hppk"/>
</dbReference>
<organism evidence="19 20">
    <name type="scientific">Aureobasidium pullulans</name>
    <name type="common">Black yeast</name>
    <name type="synonym">Pullularia pullulans</name>
    <dbReference type="NCBI Taxonomy" id="5580"/>
    <lineage>
        <taxon>Eukaryota</taxon>
        <taxon>Fungi</taxon>
        <taxon>Dikarya</taxon>
        <taxon>Ascomycota</taxon>
        <taxon>Pezizomycotina</taxon>
        <taxon>Dothideomycetes</taxon>
        <taxon>Dothideomycetidae</taxon>
        <taxon>Dothideales</taxon>
        <taxon>Saccotheciaceae</taxon>
        <taxon>Aureobasidium</taxon>
    </lineage>
</organism>
<dbReference type="Pfam" id="PF07690">
    <property type="entry name" value="MFS_1"/>
    <property type="match status" value="1"/>
</dbReference>
<dbReference type="Gene3D" id="1.20.1250.20">
    <property type="entry name" value="MFS general substrate transporter like domains"/>
    <property type="match status" value="1"/>
</dbReference>
<keyword evidence="12" id="KW-0136">Cellulose degradation</keyword>
<dbReference type="SUPFAM" id="SSF103473">
    <property type="entry name" value="MFS general substrate transporter"/>
    <property type="match status" value="1"/>
</dbReference>
<evidence type="ECO:0000256" key="7">
    <source>
        <dbReference type="ARBA" id="ARBA00022741"/>
    </source>
</evidence>
<dbReference type="EMBL" id="QZBU01002195">
    <property type="protein sequence ID" value="TIA42362.1"/>
    <property type="molecule type" value="Genomic_DNA"/>
</dbReference>
<dbReference type="SUPFAM" id="SSF55083">
    <property type="entry name" value="6-hydroxymethyl-7,8-dihydropterin pyrophosphokinase, HPPK"/>
    <property type="match status" value="1"/>
</dbReference>
<evidence type="ECO:0000259" key="18">
    <source>
        <dbReference type="PROSITE" id="PS00794"/>
    </source>
</evidence>
<evidence type="ECO:0000256" key="12">
    <source>
        <dbReference type="ARBA" id="ARBA00023001"/>
    </source>
</evidence>
<feature type="transmembrane region" description="Helical" evidence="17">
    <location>
        <begin position="288"/>
        <end position="306"/>
    </location>
</feature>
<evidence type="ECO:0000256" key="10">
    <source>
        <dbReference type="ARBA" id="ARBA00022909"/>
    </source>
</evidence>
<dbReference type="InterPro" id="IPR014756">
    <property type="entry name" value="Ig_E-set"/>
</dbReference>
<evidence type="ECO:0000256" key="13">
    <source>
        <dbReference type="ARBA" id="ARBA00023136"/>
    </source>
</evidence>
<protein>
    <recommendedName>
        <fullName evidence="3">2-amino-4-hydroxy-6-hydroxymethyldihydropteridine diphosphokinase</fullName>
        <ecNumber evidence="3">2.7.6.3</ecNumber>
    </recommendedName>
</protein>
<name>A0A4T0CBV9_AURPU</name>